<name>A0A7W7W8G2_9ACTN</name>
<dbReference type="SUPFAM" id="SSF46689">
    <property type="entry name" value="Homeodomain-like"/>
    <property type="match status" value="1"/>
</dbReference>
<dbReference type="PRINTS" id="PR00455">
    <property type="entry name" value="HTHTETR"/>
</dbReference>
<dbReference type="RefSeq" id="WP_184754486.1">
    <property type="nucleotide sequence ID" value="NZ_BAABEK010000022.1"/>
</dbReference>
<organism evidence="7 8">
    <name type="scientific">Streptosporangium album</name>
    <dbReference type="NCBI Taxonomy" id="47479"/>
    <lineage>
        <taxon>Bacteria</taxon>
        <taxon>Bacillati</taxon>
        <taxon>Actinomycetota</taxon>
        <taxon>Actinomycetes</taxon>
        <taxon>Streptosporangiales</taxon>
        <taxon>Streptosporangiaceae</taxon>
        <taxon>Streptosporangium</taxon>
    </lineage>
</organism>
<reference evidence="7 8" key="1">
    <citation type="submission" date="2020-08" db="EMBL/GenBank/DDBJ databases">
        <title>Sequencing the genomes of 1000 actinobacteria strains.</title>
        <authorList>
            <person name="Klenk H.-P."/>
        </authorList>
    </citation>
    <scope>NUCLEOTIDE SEQUENCE [LARGE SCALE GENOMIC DNA]</scope>
    <source>
        <strain evidence="7 8">DSM 43023</strain>
    </source>
</reference>
<dbReference type="InterPro" id="IPR009057">
    <property type="entry name" value="Homeodomain-like_sf"/>
</dbReference>
<gene>
    <name evidence="7" type="ORF">FHR32_002582</name>
</gene>
<dbReference type="PROSITE" id="PS50977">
    <property type="entry name" value="HTH_TETR_2"/>
    <property type="match status" value="1"/>
</dbReference>
<dbReference type="InterPro" id="IPR003012">
    <property type="entry name" value="Tet_transcr_reg_TetR"/>
</dbReference>
<dbReference type="InterPro" id="IPR004111">
    <property type="entry name" value="Repressor_TetR_C"/>
</dbReference>
<dbReference type="PANTHER" id="PTHR30055">
    <property type="entry name" value="HTH-TYPE TRANSCRIPTIONAL REGULATOR RUTR"/>
    <property type="match status" value="1"/>
</dbReference>
<dbReference type="AlphaFoldDB" id="A0A7W7W8G2"/>
<proteinExistence type="predicted"/>
<dbReference type="Gene3D" id="1.10.10.60">
    <property type="entry name" value="Homeodomain-like"/>
    <property type="match status" value="1"/>
</dbReference>
<keyword evidence="2" id="KW-0805">Transcription regulation</keyword>
<dbReference type="GO" id="GO:0046677">
    <property type="term" value="P:response to antibiotic"/>
    <property type="evidence" value="ECO:0007669"/>
    <property type="project" value="InterPro"/>
</dbReference>
<sequence>MKLDRAKVVTTALALLDEVGLDRLTLRRLAAELGVQAPALYWHFANKQELLDEMADALSREIPLRPLAEGEPWQNWLAERMRDQRRMLNSHRDAARLFVGARPGPSALPILQVALESLGRAGFLPREALRGLFTLSNYVSGFVLEEQAKPVREPQEELNEANRWFAGHPSLLETFAESGPPQGEETFEHGLSVILEGMRVLLSSSPDPR</sequence>
<dbReference type="GO" id="GO:0045892">
    <property type="term" value="P:negative regulation of DNA-templated transcription"/>
    <property type="evidence" value="ECO:0007669"/>
    <property type="project" value="InterPro"/>
</dbReference>
<dbReference type="SUPFAM" id="SSF48498">
    <property type="entry name" value="Tetracyclin repressor-like, C-terminal domain"/>
    <property type="match status" value="1"/>
</dbReference>
<dbReference type="PRINTS" id="PR00400">
    <property type="entry name" value="TETREPRESSOR"/>
</dbReference>
<dbReference type="GO" id="GO:0003700">
    <property type="term" value="F:DNA-binding transcription factor activity"/>
    <property type="evidence" value="ECO:0007669"/>
    <property type="project" value="TreeGrafter"/>
</dbReference>
<dbReference type="EMBL" id="JACHJU010000001">
    <property type="protein sequence ID" value="MBB4938277.1"/>
    <property type="molecule type" value="Genomic_DNA"/>
</dbReference>
<dbReference type="Proteomes" id="UP000534286">
    <property type="component" value="Unassembled WGS sequence"/>
</dbReference>
<dbReference type="InterPro" id="IPR036271">
    <property type="entry name" value="Tet_transcr_reg_TetR-rel_C_sf"/>
</dbReference>
<evidence type="ECO:0000256" key="2">
    <source>
        <dbReference type="ARBA" id="ARBA00023015"/>
    </source>
</evidence>
<dbReference type="InterPro" id="IPR050109">
    <property type="entry name" value="HTH-type_TetR-like_transc_reg"/>
</dbReference>
<dbReference type="Pfam" id="PF02909">
    <property type="entry name" value="TetR_C_1"/>
    <property type="match status" value="1"/>
</dbReference>
<evidence type="ECO:0000313" key="8">
    <source>
        <dbReference type="Proteomes" id="UP000534286"/>
    </source>
</evidence>
<feature type="DNA-binding region" description="H-T-H motif" evidence="5">
    <location>
        <begin position="25"/>
        <end position="44"/>
    </location>
</feature>
<accession>A0A7W7W8G2</accession>
<dbReference type="PANTHER" id="PTHR30055:SF151">
    <property type="entry name" value="TRANSCRIPTIONAL REGULATORY PROTEIN"/>
    <property type="match status" value="1"/>
</dbReference>
<comment type="caution">
    <text evidence="7">The sequence shown here is derived from an EMBL/GenBank/DDBJ whole genome shotgun (WGS) entry which is preliminary data.</text>
</comment>
<dbReference type="InterPro" id="IPR023772">
    <property type="entry name" value="DNA-bd_HTH_TetR-type_CS"/>
</dbReference>
<feature type="domain" description="HTH tetR-type" evidence="6">
    <location>
        <begin position="2"/>
        <end position="62"/>
    </location>
</feature>
<dbReference type="PROSITE" id="PS01081">
    <property type="entry name" value="HTH_TETR_1"/>
    <property type="match status" value="1"/>
</dbReference>
<keyword evidence="3 5" id="KW-0238">DNA-binding</keyword>
<keyword evidence="8" id="KW-1185">Reference proteome</keyword>
<evidence type="ECO:0000256" key="1">
    <source>
        <dbReference type="ARBA" id="ARBA00022491"/>
    </source>
</evidence>
<dbReference type="Pfam" id="PF00440">
    <property type="entry name" value="TetR_N"/>
    <property type="match status" value="1"/>
</dbReference>
<keyword evidence="1" id="KW-0678">Repressor</keyword>
<evidence type="ECO:0000256" key="3">
    <source>
        <dbReference type="ARBA" id="ARBA00023125"/>
    </source>
</evidence>
<evidence type="ECO:0000256" key="4">
    <source>
        <dbReference type="ARBA" id="ARBA00023163"/>
    </source>
</evidence>
<dbReference type="GO" id="GO:0000976">
    <property type="term" value="F:transcription cis-regulatory region binding"/>
    <property type="evidence" value="ECO:0007669"/>
    <property type="project" value="TreeGrafter"/>
</dbReference>
<evidence type="ECO:0000256" key="5">
    <source>
        <dbReference type="PROSITE-ProRule" id="PRU00335"/>
    </source>
</evidence>
<protein>
    <submittedName>
        <fullName evidence="7">TetR/AcrR family tetracycline transcriptional repressor</fullName>
    </submittedName>
</protein>
<evidence type="ECO:0000259" key="6">
    <source>
        <dbReference type="PROSITE" id="PS50977"/>
    </source>
</evidence>
<keyword evidence="4" id="KW-0804">Transcription</keyword>
<dbReference type="InterPro" id="IPR001647">
    <property type="entry name" value="HTH_TetR"/>
</dbReference>
<evidence type="ECO:0000313" key="7">
    <source>
        <dbReference type="EMBL" id="MBB4938277.1"/>
    </source>
</evidence>
<dbReference type="Gene3D" id="1.10.357.10">
    <property type="entry name" value="Tetracycline Repressor, domain 2"/>
    <property type="match status" value="1"/>
</dbReference>